<sequence>NFSYYRTQCIMKTPLWTLLLMGLFVPGRSDCQRDCLSCSKILLKDQSFDTL</sequence>
<keyword evidence="3" id="KW-1185">Reference proteome</keyword>
<organism evidence="2 3">
    <name type="scientific">Clarias magur</name>
    <name type="common">Asian catfish</name>
    <name type="synonym">Macropteronotus magur</name>
    <dbReference type="NCBI Taxonomy" id="1594786"/>
    <lineage>
        <taxon>Eukaryota</taxon>
        <taxon>Metazoa</taxon>
        <taxon>Chordata</taxon>
        <taxon>Craniata</taxon>
        <taxon>Vertebrata</taxon>
        <taxon>Euteleostomi</taxon>
        <taxon>Actinopterygii</taxon>
        <taxon>Neopterygii</taxon>
        <taxon>Teleostei</taxon>
        <taxon>Ostariophysi</taxon>
        <taxon>Siluriformes</taxon>
        <taxon>Clariidae</taxon>
        <taxon>Clarias</taxon>
    </lineage>
</organism>
<feature type="chain" id="PRO_5035243710" evidence="1">
    <location>
        <begin position="32"/>
        <end position="51"/>
    </location>
</feature>
<comment type="caution">
    <text evidence="2">The sequence shown here is derived from an EMBL/GenBank/DDBJ whole genome shotgun (WGS) entry which is preliminary data.</text>
</comment>
<protein>
    <submittedName>
        <fullName evidence="2">Prepronociceptin-like</fullName>
    </submittedName>
</protein>
<gene>
    <name evidence="2" type="ORF">DAT39_011581</name>
</gene>
<name>A0A8J4U378_CLAMG</name>
<evidence type="ECO:0000313" key="2">
    <source>
        <dbReference type="EMBL" id="KAF5898708.1"/>
    </source>
</evidence>
<evidence type="ECO:0000256" key="1">
    <source>
        <dbReference type="SAM" id="SignalP"/>
    </source>
</evidence>
<dbReference type="OrthoDB" id="9884757at2759"/>
<reference evidence="2" key="1">
    <citation type="submission" date="2020-07" db="EMBL/GenBank/DDBJ databases">
        <title>Clarias magur genome sequencing, assembly and annotation.</title>
        <authorList>
            <person name="Kushwaha B."/>
            <person name="Kumar R."/>
            <person name="Das P."/>
            <person name="Joshi C.G."/>
            <person name="Kumar D."/>
            <person name="Nagpure N.S."/>
            <person name="Pandey M."/>
            <person name="Agarwal S."/>
            <person name="Srivastava S."/>
            <person name="Singh M."/>
            <person name="Sahoo L."/>
            <person name="Jayasankar P."/>
            <person name="Meher P.K."/>
            <person name="Koringa P.G."/>
            <person name="Iquebal M.A."/>
            <person name="Das S.P."/>
            <person name="Bit A."/>
            <person name="Patnaik S."/>
            <person name="Patel N."/>
            <person name="Shah T.M."/>
            <person name="Hinsu A."/>
            <person name="Jena J.K."/>
        </authorList>
    </citation>
    <scope>NUCLEOTIDE SEQUENCE</scope>
    <source>
        <strain evidence="2">CIFAMagur01</strain>
        <tissue evidence="2">Testis</tissue>
    </source>
</reference>
<dbReference type="Proteomes" id="UP000727407">
    <property type="component" value="Unassembled WGS sequence"/>
</dbReference>
<dbReference type="AlphaFoldDB" id="A0A8J4U378"/>
<feature type="signal peptide" evidence="1">
    <location>
        <begin position="1"/>
        <end position="31"/>
    </location>
</feature>
<proteinExistence type="predicted"/>
<accession>A0A8J4U378</accession>
<feature type="non-terminal residue" evidence="2">
    <location>
        <position position="51"/>
    </location>
</feature>
<feature type="non-terminal residue" evidence="2">
    <location>
        <position position="1"/>
    </location>
</feature>
<evidence type="ECO:0000313" key="3">
    <source>
        <dbReference type="Proteomes" id="UP000727407"/>
    </source>
</evidence>
<dbReference type="EMBL" id="QNUK01000190">
    <property type="protein sequence ID" value="KAF5898708.1"/>
    <property type="molecule type" value="Genomic_DNA"/>
</dbReference>
<keyword evidence="1" id="KW-0732">Signal</keyword>